<feature type="chain" id="PRO_5041967615" evidence="1">
    <location>
        <begin position="19"/>
        <end position="202"/>
    </location>
</feature>
<sequence>MAVRGLLVWSVILGLGDAYTTVYDLSTDELKACFSNNTDPSEESSEARTIFVDSFWGCNTWSGNKTHPVRSVAECVDRMKLSPPDSTCALRAGLYKMQTYELNNLHGGEGAPYTIRGYGVETVIIDGTIDIGGSDFPWYFDENAGTSGAWRLNLDDVNVTDHNYFALGEDLDAVDVTASIKDILSVILHRSELYHLARWPNA</sequence>
<keyword evidence="3" id="KW-1185">Reference proteome</keyword>
<protein>
    <submittedName>
        <fullName evidence="2">Uncharacterized protein</fullName>
    </submittedName>
</protein>
<accession>A0AAE0FFK4</accession>
<feature type="signal peptide" evidence="1">
    <location>
        <begin position="1"/>
        <end position="18"/>
    </location>
</feature>
<dbReference type="SUPFAM" id="SSF51126">
    <property type="entry name" value="Pectin lyase-like"/>
    <property type="match status" value="1"/>
</dbReference>
<proteinExistence type="predicted"/>
<dbReference type="AlphaFoldDB" id="A0AAE0FFK4"/>
<evidence type="ECO:0000256" key="1">
    <source>
        <dbReference type="SAM" id="SignalP"/>
    </source>
</evidence>
<reference evidence="2 3" key="1">
    <citation type="journal article" date="2015" name="Genome Biol. Evol.">
        <title>Comparative Genomics of a Bacterivorous Green Alga Reveals Evolutionary Causalities and Consequences of Phago-Mixotrophic Mode of Nutrition.</title>
        <authorList>
            <person name="Burns J.A."/>
            <person name="Paasch A."/>
            <person name="Narechania A."/>
            <person name="Kim E."/>
        </authorList>
    </citation>
    <scope>NUCLEOTIDE SEQUENCE [LARGE SCALE GENOMIC DNA]</scope>
    <source>
        <strain evidence="2 3">PLY_AMNH</strain>
    </source>
</reference>
<feature type="non-terminal residue" evidence="2">
    <location>
        <position position="202"/>
    </location>
</feature>
<dbReference type="EMBL" id="LGRX02019272">
    <property type="protein sequence ID" value="KAK3258777.1"/>
    <property type="molecule type" value="Genomic_DNA"/>
</dbReference>
<organism evidence="2 3">
    <name type="scientific">Cymbomonas tetramitiformis</name>
    <dbReference type="NCBI Taxonomy" id="36881"/>
    <lineage>
        <taxon>Eukaryota</taxon>
        <taxon>Viridiplantae</taxon>
        <taxon>Chlorophyta</taxon>
        <taxon>Pyramimonadophyceae</taxon>
        <taxon>Pyramimonadales</taxon>
        <taxon>Pyramimonadaceae</taxon>
        <taxon>Cymbomonas</taxon>
    </lineage>
</organism>
<evidence type="ECO:0000313" key="2">
    <source>
        <dbReference type="EMBL" id="KAK3258777.1"/>
    </source>
</evidence>
<name>A0AAE0FFK4_9CHLO</name>
<evidence type="ECO:0000313" key="3">
    <source>
        <dbReference type="Proteomes" id="UP001190700"/>
    </source>
</evidence>
<comment type="caution">
    <text evidence="2">The sequence shown here is derived from an EMBL/GenBank/DDBJ whole genome shotgun (WGS) entry which is preliminary data.</text>
</comment>
<keyword evidence="1" id="KW-0732">Signal</keyword>
<gene>
    <name evidence="2" type="ORF">CYMTET_32193</name>
</gene>
<dbReference type="InterPro" id="IPR011050">
    <property type="entry name" value="Pectin_lyase_fold/virulence"/>
</dbReference>
<dbReference type="InterPro" id="IPR012334">
    <property type="entry name" value="Pectin_lyas_fold"/>
</dbReference>
<dbReference type="Proteomes" id="UP001190700">
    <property type="component" value="Unassembled WGS sequence"/>
</dbReference>
<dbReference type="Gene3D" id="2.160.20.10">
    <property type="entry name" value="Single-stranded right-handed beta-helix, Pectin lyase-like"/>
    <property type="match status" value="1"/>
</dbReference>